<accession>A0ACC1SU56</accession>
<evidence type="ECO:0000313" key="1">
    <source>
        <dbReference type="EMBL" id="KAJ3546582.1"/>
    </source>
</evidence>
<name>A0ACC1SU56_9APHY</name>
<comment type="caution">
    <text evidence="1">The sequence shown here is derived from an EMBL/GenBank/DDBJ whole genome shotgun (WGS) entry which is preliminary data.</text>
</comment>
<dbReference type="Proteomes" id="UP001148662">
    <property type="component" value="Unassembled WGS sequence"/>
</dbReference>
<sequence length="479" mass="55187">MLVTSIPTKRRNLLRLTAKSTQFGKRTFTSWLIESAGTLPLQRRKDFPDGRVDNTTVMQKLVEALEYGDAVCLFPEGMSRYHPTIAPLKTGVARLVSDVLSRNRDKPDFEVSILTCSITYMHREHFRSDVLVTFHPPIIVSPGKNPELLEPVDYREVRALTARMHQQISYGTLDAPSWRLIRNAKLAARIYAPLGTQMSLGDYVRIVRTFLEAFKIAESPHPERSSDGEASMSDTVAETLDERIRRLGKELQVYQDELVKWGIKDDRIRRPLSRHVILYRMIVRLTWSIFLFSICIPGLLLWLPIFVTTFIAVRKFKRTGPIWDTWDEIAQYKLVYGLISGLCVWGGAVLLTFPIAPLSAVGVPVWMWMSLRWFEDAVSAFRAFASLARLLWMGPTHIDYLCEVRKSLHAQIMDLAVDTLGLPANPETHFVESGPKEKGRVRGRWASRAKYFSVRRRRKRDWNETLRLYDKVDYPDDPY</sequence>
<gene>
    <name evidence="1" type="ORF">NM688_g5501</name>
</gene>
<protein>
    <submittedName>
        <fullName evidence="1">Uncharacterized protein</fullName>
    </submittedName>
</protein>
<keyword evidence="2" id="KW-1185">Reference proteome</keyword>
<organism evidence="1 2">
    <name type="scientific">Phlebia brevispora</name>
    <dbReference type="NCBI Taxonomy" id="194682"/>
    <lineage>
        <taxon>Eukaryota</taxon>
        <taxon>Fungi</taxon>
        <taxon>Dikarya</taxon>
        <taxon>Basidiomycota</taxon>
        <taxon>Agaricomycotina</taxon>
        <taxon>Agaricomycetes</taxon>
        <taxon>Polyporales</taxon>
        <taxon>Meruliaceae</taxon>
        <taxon>Phlebia</taxon>
    </lineage>
</organism>
<evidence type="ECO:0000313" key="2">
    <source>
        <dbReference type="Proteomes" id="UP001148662"/>
    </source>
</evidence>
<dbReference type="EMBL" id="JANHOG010001019">
    <property type="protein sequence ID" value="KAJ3546582.1"/>
    <property type="molecule type" value="Genomic_DNA"/>
</dbReference>
<reference evidence="1" key="1">
    <citation type="submission" date="2022-07" db="EMBL/GenBank/DDBJ databases">
        <title>Genome Sequence of Phlebia brevispora.</title>
        <authorList>
            <person name="Buettner E."/>
        </authorList>
    </citation>
    <scope>NUCLEOTIDE SEQUENCE</scope>
    <source>
        <strain evidence="1">MPL23</strain>
    </source>
</reference>
<proteinExistence type="predicted"/>